<dbReference type="Proteomes" id="UP000220691">
    <property type="component" value="Unassembled WGS sequence"/>
</dbReference>
<dbReference type="GO" id="GO:0000272">
    <property type="term" value="P:polysaccharide catabolic process"/>
    <property type="evidence" value="ECO:0007669"/>
    <property type="project" value="UniProtKB-KW"/>
</dbReference>
<feature type="non-terminal residue" evidence="4">
    <location>
        <position position="1"/>
    </location>
</feature>
<dbReference type="EMBL" id="NUAN01000211">
    <property type="protein sequence ID" value="PEN85319.1"/>
    <property type="molecule type" value="Genomic_DNA"/>
</dbReference>
<evidence type="ECO:0000313" key="4">
    <source>
        <dbReference type="EMBL" id="PEN85319.1"/>
    </source>
</evidence>
<feature type="domain" description="Chitin-binding type-3" evidence="3">
    <location>
        <begin position="28"/>
        <end position="72"/>
    </location>
</feature>
<dbReference type="GO" id="GO:0030246">
    <property type="term" value="F:carbohydrate binding"/>
    <property type="evidence" value="ECO:0007669"/>
    <property type="project" value="InterPro"/>
</dbReference>
<evidence type="ECO:0000313" key="5">
    <source>
        <dbReference type="Proteomes" id="UP000220691"/>
    </source>
</evidence>
<dbReference type="Gene3D" id="2.10.10.20">
    <property type="entry name" value="Carbohydrate-binding module superfamily 5/12"/>
    <property type="match status" value="2"/>
</dbReference>
<gene>
    <name evidence="4" type="ORF">CN553_26930</name>
</gene>
<protein>
    <recommendedName>
        <fullName evidence="3">Chitin-binding type-3 domain-containing protein</fullName>
    </recommendedName>
</protein>
<comment type="caution">
    <text evidence="4">The sequence shown here is derived from an EMBL/GenBank/DDBJ whole genome shotgun (WGS) entry which is preliminary data.</text>
</comment>
<feature type="domain" description="Chitin-binding type-3" evidence="3">
    <location>
        <begin position="74"/>
        <end position="117"/>
    </location>
</feature>
<dbReference type="GO" id="GO:0004553">
    <property type="term" value="F:hydrolase activity, hydrolyzing O-glycosyl compounds"/>
    <property type="evidence" value="ECO:0007669"/>
    <property type="project" value="InterPro"/>
</dbReference>
<keyword evidence="2" id="KW-0119">Carbohydrate metabolism</keyword>
<dbReference type="InterPro" id="IPR003610">
    <property type="entry name" value="CBM5/12"/>
</dbReference>
<sequence length="119" mass="13372">STVLGLGWNVAGDLSHAAGNGISQIEETPEWSAEKTYNIGEIVTYKAIRYEARFNNLTGVLKPNRFASWKVLNVPEWSSKKIYWTDDTVTYNGIEYRATDLTLVGEKPGESTLWEVNTQ</sequence>
<organism evidence="4 5">
    <name type="scientific">Bacillus cereus</name>
    <dbReference type="NCBI Taxonomy" id="1396"/>
    <lineage>
        <taxon>Bacteria</taxon>
        <taxon>Bacillati</taxon>
        <taxon>Bacillota</taxon>
        <taxon>Bacilli</taxon>
        <taxon>Bacillales</taxon>
        <taxon>Bacillaceae</taxon>
        <taxon>Bacillus</taxon>
        <taxon>Bacillus cereus group</taxon>
    </lineage>
</organism>
<dbReference type="InterPro" id="IPR036573">
    <property type="entry name" value="CBM_sf_5/12"/>
</dbReference>
<evidence type="ECO:0000259" key="3">
    <source>
        <dbReference type="SMART" id="SM00495"/>
    </source>
</evidence>
<dbReference type="SMART" id="SM00495">
    <property type="entry name" value="ChtBD3"/>
    <property type="match status" value="2"/>
</dbReference>
<proteinExistence type="predicted"/>
<keyword evidence="1" id="KW-0378">Hydrolase</keyword>
<accession>A0A9X6U7E1</accession>
<reference evidence="4 5" key="1">
    <citation type="submission" date="2017-09" db="EMBL/GenBank/DDBJ databases">
        <title>Large-scale bioinformatics analysis of Bacillus genomes uncovers conserved roles of natural products in bacterial physiology.</title>
        <authorList>
            <consortium name="Agbiome Team Llc"/>
            <person name="Bleich R.M."/>
            <person name="Kirk G.J."/>
            <person name="Santa Maria K.C."/>
            <person name="Allen S.E."/>
            <person name="Farag S."/>
            <person name="Shank E.A."/>
            <person name="Bowers A."/>
        </authorList>
    </citation>
    <scope>NUCLEOTIDE SEQUENCE [LARGE SCALE GENOMIC DNA]</scope>
    <source>
        <strain evidence="4 5">AFS027647</strain>
    </source>
</reference>
<name>A0A9X6U7E1_BACCE</name>
<dbReference type="GO" id="GO:0005576">
    <property type="term" value="C:extracellular region"/>
    <property type="evidence" value="ECO:0007669"/>
    <property type="project" value="InterPro"/>
</dbReference>
<evidence type="ECO:0000256" key="1">
    <source>
        <dbReference type="ARBA" id="ARBA00022801"/>
    </source>
</evidence>
<evidence type="ECO:0000256" key="2">
    <source>
        <dbReference type="ARBA" id="ARBA00023326"/>
    </source>
</evidence>
<dbReference type="AlphaFoldDB" id="A0A9X6U7E1"/>
<keyword evidence="2" id="KW-0624">Polysaccharide degradation</keyword>
<dbReference type="SUPFAM" id="SSF51055">
    <property type="entry name" value="Carbohydrate binding domain"/>
    <property type="match status" value="2"/>
</dbReference>